<comment type="caution">
    <text evidence="1">The sequence shown here is derived from an EMBL/GenBank/DDBJ whole genome shotgun (WGS) entry which is preliminary data.</text>
</comment>
<protein>
    <submittedName>
        <fullName evidence="1">Uncharacterized protein</fullName>
    </submittedName>
</protein>
<evidence type="ECO:0000313" key="1">
    <source>
        <dbReference type="EMBL" id="KKS82080.1"/>
    </source>
</evidence>
<sequence length="79" mass="8842">MPVTKIINQDFNIALADGGKFIKGIITISPDGKINKKLTDSSDPLPLEFYEDALKLIRMVADLEIKYDGIKTIEFTEKV</sequence>
<dbReference type="AlphaFoldDB" id="A0A0G1C8U0"/>
<evidence type="ECO:0000313" key="2">
    <source>
        <dbReference type="Proteomes" id="UP000034810"/>
    </source>
</evidence>
<dbReference type="Proteomes" id="UP000034810">
    <property type="component" value="Unassembled WGS sequence"/>
</dbReference>
<accession>A0A0G1C8U0</accession>
<name>A0A0G1C8U0_9BACT</name>
<reference evidence="1 2" key="1">
    <citation type="journal article" date="2015" name="Nature">
        <title>rRNA introns, odd ribosomes, and small enigmatic genomes across a large radiation of phyla.</title>
        <authorList>
            <person name="Brown C.T."/>
            <person name="Hug L.A."/>
            <person name="Thomas B.C."/>
            <person name="Sharon I."/>
            <person name="Castelle C.J."/>
            <person name="Singh A."/>
            <person name="Wilkins M.J."/>
            <person name="Williams K.H."/>
            <person name="Banfield J.F."/>
        </authorList>
    </citation>
    <scope>NUCLEOTIDE SEQUENCE [LARGE SCALE GENOMIC DNA]</scope>
</reference>
<organism evidence="1 2">
    <name type="scientific">Candidatus Wolfebacteria bacterium GW2011_GWC1_43_10</name>
    <dbReference type="NCBI Taxonomy" id="1619011"/>
    <lineage>
        <taxon>Bacteria</taxon>
        <taxon>Candidatus Wolfeibacteriota</taxon>
    </lineage>
</organism>
<proteinExistence type="predicted"/>
<dbReference type="EMBL" id="LCFA01000013">
    <property type="protein sequence ID" value="KKS82080.1"/>
    <property type="molecule type" value="Genomic_DNA"/>
</dbReference>
<gene>
    <name evidence="1" type="ORF">UV58_C0013G0023</name>
</gene>